<accession>A0ABW1IRQ6</accession>
<gene>
    <name evidence="2" type="ORF">ACFPXP_15365</name>
</gene>
<dbReference type="EMBL" id="JBHSQV010000170">
    <property type="protein sequence ID" value="MFC5987784.1"/>
    <property type="molecule type" value="Genomic_DNA"/>
</dbReference>
<dbReference type="Proteomes" id="UP001596250">
    <property type="component" value="Unassembled WGS sequence"/>
</dbReference>
<keyword evidence="1" id="KW-0732">Signal</keyword>
<organism evidence="2 3">
    <name type="scientific">Marinicrinis lubricantis</name>
    <dbReference type="NCBI Taxonomy" id="2086470"/>
    <lineage>
        <taxon>Bacteria</taxon>
        <taxon>Bacillati</taxon>
        <taxon>Bacillota</taxon>
        <taxon>Bacilli</taxon>
        <taxon>Bacillales</taxon>
        <taxon>Paenibacillaceae</taxon>
    </lineage>
</organism>
<evidence type="ECO:0000256" key="1">
    <source>
        <dbReference type="SAM" id="SignalP"/>
    </source>
</evidence>
<evidence type="ECO:0008006" key="4">
    <source>
        <dbReference type="Google" id="ProtNLM"/>
    </source>
</evidence>
<keyword evidence="3" id="KW-1185">Reference proteome</keyword>
<comment type="caution">
    <text evidence="2">The sequence shown here is derived from an EMBL/GenBank/DDBJ whole genome shotgun (WGS) entry which is preliminary data.</text>
</comment>
<proteinExistence type="predicted"/>
<feature type="signal peptide" evidence="1">
    <location>
        <begin position="1"/>
        <end position="19"/>
    </location>
</feature>
<reference evidence="3" key="1">
    <citation type="journal article" date="2019" name="Int. J. Syst. Evol. Microbiol.">
        <title>The Global Catalogue of Microorganisms (GCM) 10K type strain sequencing project: providing services to taxonomists for standard genome sequencing and annotation.</title>
        <authorList>
            <consortium name="The Broad Institute Genomics Platform"/>
            <consortium name="The Broad Institute Genome Sequencing Center for Infectious Disease"/>
            <person name="Wu L."/>
            <person name="Ma J."/>
        </authorList>
    </citation>
    <scope>NUCLEOTIDE SEQUENCE [LARGE SCALE GENOMIC DNA]</scope>
    <source>
        <strain evidence="3">CCM 8749</strain>
    </source>
</reference>
<sequence>MYIIILTVSLILASCSNSSGNSSGVAAEKITDSHGVDTNQNPFTIRIDVLSEIKVNQPFNVVGTLKNNTNAPIRISYGANLFTYQIMDQEGKPIEQDAEILLAVNDIGFETELEPGTAFRYNGEDHRSKAYYEFTMSEPGTYRVRATATF</sequence>
<feature type="chain" id="PRO_5045614396" description="Intracellular proteinase inhibitor BsuPI domain-containing protein" evidence="1">
    <location>
        <begin position="20"/>
        <end position="150"/>
    </location>
</feature>
<evidence type="ECO:0000313" key="2">
    <source>
        <dbReference type="EMBL" id="MFC5987784.1"/>
    </source>
</evidence>
<name>A0ABW1IRQ6_9BACL</name>
<protein>
    <recommendedName>
        <fullName evidence="4">Intracellular proteinase inhibitor BsuPI domain-containing protein</fullName>
    </recommendedName>
</protein>
<evidence type="ECO:0000313" key="3">
    <source>
        <dbReference type="Proteomes" id="UP001596250"/>
    </source>
</evidence>
<dbReference type="RefSeq" id="WP_379895200.1">
    <property type="nucleotide sequence ID" value="NZ_CBCSCT010000027.1"/>
</dbReference>